<accession>A0A4R5V3L7</accession>
<dbReference type="Pfam" id="PF07045">
    <property type="entry name" value="DUF1330"/>
    <property type="match status" value="1"/>
</dbReference>
<dbReference type="AlphaFoldDB" id="A0A4R5V3L7"/>
<dbReference type="Gene3D" id="3.30.70.100">
    <property type="match status" value="1"/>
</dbReference>
<dbReference type="Proteomes" id="UP000295301">
    <property type="component" value="Unassembled WGS sequence"/>
</dbReference>
<name>A0A4R5V3L7_9RHOB</name>
<organism evidence="2 3">
    <name type="scientific">Antarcticimicrobium luteum</name>
    <dbReference type="NCBI Taxonomy" id="2547397"/>
    <lineage>
        <taxon>Bacteria</taxon>
        <taxon>Pseudomonadati</taxon>
        <taxon>Pseudomonadota</taxon>
        <taxon>Alphaproteobacteria</taxon>
        <taxon>Rhodobacterales</taxon>
        <taxon>Paracoccaceae</taxon>
        <taxon>Antarcticimicrobium</taxon>
    </lineage>
</organism>
<evidence type="ECO:0000313" key="3">
    <source>
        <dbReference type="Proteomes" id="UP000295301"/>
    </source>
</evidence>
<evidence type="ECO:0000259" key="1">
    <source>
        <dbReference type="Pfam" id="PF07045"/>
    </source>
</evidence>
<dbReference type="InterPro" id="IPR011008">
    <property type="entry name" value="Dimeric_a/b-barrel"/>
</dbReference>
<comment type="caution">
    <text evidence="2">The sequence shown here is derived from an EMBL/GenBank/DDBJ whole genome shotgun (WGS) entry which is preliminary data.</text>
</comment>
<dbReference type="InterPro" id="IPR010753">
    <property type="entry name" value="DUF1330"/>
</dbReference>
<dbReference type="RefSeq" id="WP_133360180.1">
    <property type="nucleotide sequence ID" value="NZ_SMUV01000067.1"/>
</dbReference>
<protein>
    <submittedName>
        <fullName evidence="2">DUF1330 domain-containing protein</fullName>
    </submittedName>
</protein>
<dbReference type="SUPFAM" id="SSF54909">
    <property type="entry name" value="Dimeric alpha+beta barrel"/>
    <property type="match status" value="1"/>
</dbReference>
<dbReference type="OrthoDB" id="9806380at2"/>
<proteinExistence type="predicted"/>
<dbReference type="EMBL" id="SMUV01000067">
    <property type="protein sequence ID" value="TDK46281.1"/>
    <property type="molecule type" value="Genomic_DNA"/>
</dbReference>
<evidence type="ECO:0000313" key="2">
    <source>
        <dbReference type="EMBL" id="TDK46281.1"/>
    </source>
</evidence>
<gene>
    <name evidence="2" type="ORF">E1832_12920</name>
</gene>
<dbReference type="PANTHER" id="PTHR41521:SF4">
    <property type="entry name" value="BLR0684 PROTEIN"/>
    <property type="match status" value="1"/>
</dbReference>
<sequence length="93" mass="10009">MVYAIFKANITNPESLASYRDHAAAALTKHGGKVEQASTSPEVLDGNPDLPQMIATLSFPDADAARAWINDPDLAPVHDLRRDAGQTEILLLV</sequence>
<feature type="domain" description="DUF1330" evidence="1">
    <location>
        <begin position="2"/>
        <end position="91"/>
    </location>
</feature>
<keyword evidence="3" id="KW-1185">Reference proteome</keyword>
<reference evidence="2 3" key="1">
    <citation type="submission" date="2019-03" db="EMBL/GenBank/DDBJ databases">
        <title>Ruegeria lutea sp. nov., a novel strain, isolated from marine sediment, the Masan Bay, South Korea.</title>
        <authorList>
            <person name="Kim J."/>
            <person name="Kim D.-Y."/>
            <person name="Lee S.-S."/>
        </authorList>
    </citation>
    <scope>NUCLEOTIDE SEQUENCE [LARGE SCALE GENOMIC DNA]</scope>
    <source>
        <strain evidence="2 3">318-1</strain>
    </source>
</reference>
<dbReference type="PANTHER" id="PTHR41521">
    <property type="match status" value="1"/>
</dbReference>